<keyword evidence="3" id="KW-1185">Reference proteome</keyword>
<sequence length="59" mass="6111">MTAVKLSCACTATHAMAGLIWLPCSCHQTGSERCDSNGFRASTCANQSSAGTGTFCLHN</sequence>
<reference evidence="2" key="2">
    <citation type="submission" date="2018-08" db="UniProtKB">
        <authorList>
            <consortium name="EnsemblPlants"/>
        </authorList>
    </citation>
    <scope>IDENTIFICATION</scope>
    <source>
        <strain evidence="2">Yugu1</strain>
    </source>
</reference>
<protein>
    <submittedName>
        <fullName evidence="2">Uncharacterized protein</fullName>
    </submittedName>
</protein>
<dbReference type="Gramene" id="KQK91916">
    <property type="protein sequence ID" value="KQK91916"/>
    <property type="gene ID" value="SETIT_038459mg"/>
</dbReference>
<keyword evidence="1" id="KW-0732">Signal</keyword>
<dbReference type="EnsemblPlants" id="KQK91916">
    <property type="protein sequence ID" value="KQK91916"/>
    <property type="gene ID" value="SETIT_038459mg"/>
</dbReference>
<reference evidence="3" key="1">
    <citation type="journal article" date="2012" name="Nat. Biotechnol.">
        <title>Reference genome sequence of the model plant Setaria.</title>
        <authorList>
            <person name="Bennetzen J.L."/>
            <person name="Schmutz J."/>
            <person name="Wang H."/>
            <person name="Percifield R."/>
            <person name="Hawkins J."/>
            <person name="Pontaroli A.C."/>
            <person name="Estep M."/>
            <person name="Feng L."/>
            <person name="Vaughn J.N."/>
            <person name="Grimwood J."/>
            <person name="Jenkins J."/>
            <person name="Barry K."/>
            <person name="Lindquist E."/>
            <person name="Hellsten U."/>
            <person name="Deshpande S."/>
            <person name="Wang X."/>
            <person name="Wu X."/>
            <person name="Mitros T."/>
            <person name="Triplett J."/>
            <person name="Yang X."/>
            <person name="Ye C.Y."/>
            <person name="Mauro-Herrera M."/>
            <person name="Wang L."/>
            <person name="Li P."/>
            <person name="Sharma M."/>
            <person name="Sharma R."/>
            <person name="Ronald P.C."/>
            <person name="Panaud O."/>
            <person name="Kellogg E.A."/>
            <person name="Brutnell T.P."/>
            <person name="Doust A.N."/>
            <person name="Tuskan G.A."/>
            <person name="Rokhsar D."/>
            <person name="Devos K.M."/>
        </authorList>
    </citation>
    <scope>NUCLEOTIDE SEQUENCE [LARGE SCALE GENOMIC DNA]</scope>
    <source>
        <strain evidence="3">cv. Yugu1</strain>
    </source>
</reference>
<dbReference type="EMBL" id="AGNK02006082">
    <property type="status" value="NOT_ANNOTATED_CDS"/>
    <property type="molecule type" value="Genomic_DNA"/>
</dbReference>
<feature type="signal peptide" evidence="1">
    <location>
        <begin position="1"/>
        <end position="31"/>
    </location>
</feature>
<accession>K4AHV2</accession>
<dbReference type="InParanoid" id="K4AHV2"/>
<name>K4AHV2_SETIT</name>
<evidence type="ECO:0000256" key="1">
    <source>
        <dbReference type="SAM" id="SignalP"/>
    </source>
</evidence>
<dbReference type="HOGENOM" id="CLU_2965361_0_0_1"/>
<evidence type="ECO:0000313" key="3">
    <source>
        <dbReference type="Proteomes" id="UP000004995"/>
    </source>
</evidence>
<dbReference type="AlphaFoldDB" id="K4AHV2"/>
<feature type="chain" id="PRO_5010128932" evidence="1">
    <location>
        <begin position="32"/>
        <end position="59"/>
    </location>
</feature>
<evidence type="ECO:0000313" key="2">
    <source>
        <dbReference type="EnsemblPlants" id="KQK91916"/>
    </source>
</evidence>
<proteinExistence type="predicted"/>
<dbReference type="Proteomes" id="UP000004995">
    <property type="component" value="Unassembled WGS sequence"/>
</dbReference>
<organism evidence="2 3">
    <name type="scientific">Setaria italica</name>
    <name type="common">Foxtail millet</name>
    <name type="synonym">Panicum italicum</name>
    <dbReference type="NCBI Taxonomy" id="4555"/>
    <lineage>
        <taxon>Eukaryota</taxon>
        <taxon>Viridiplantae</taxon>
        <taxon>Streptophyta</taxon>
        <taxon>Embryophyta</taxon>
        <taxon>Tracheophyta</taxon>
        <taxon>Spermatophyta</taxon>
        <taxon>Magnoliopsida</taxon>
        <taxon>Liliopsida</taxon>
        <taxon>Poales</taxon>
        <taxon>Poaceae</taxon>
        <taxon>PACMAD clade</taxon>
        <taxon>Panicoideae</taxon>
        <taxon>Panicodae</taxon>
        <taxon>Paniceae</taxon>
        <taxon>Cenchrinae</taxon>
        <taxon>Setaria</taxon>
    </lineage>
</organism>